<protein>
    <submittedName>
        <fullName evidence="2">Uncharacterized protein</fullName>
    </submittedName>
</protein>
<accession>A0A7S3NIV6</accession>
<keyword evidence="1" id="KW-0812">Transmembrane</keyword>
<sequence length="532" mass="60086">MTTCPRACHSPPISCSNLYTRFCPISPSSSLHTTPFIVHNISGINTVLYLLLFFIVLIVEDLLFVLNFLCFFEKSARSVLLLPKYMMSDDELNLDDNISACSALLDGRLPRWEALEGDILGISLEEDEIELFEEKPKRKRKYDQSVKEIYGHVNVRGDIEVDGGLYGRLATATRRQDWAEWFECEENVEMGGGTVVRLKSPEQKLTLNTHGDGPILVVSERAAVAAGVPSVPEEAEKGRLVCFMGQVPVRCHPPIKVGEKLVPSGLNDGMAIGLTSYLRNNSVKSKQQDRMLEQDPIGVAMEENLTTSKKDQVLALVRWDHAVRREVAFLVDQEELRIHGRCEKCFIALLAAISFTLIILHLITLLFLITYFIVSAPLAPTSRVNNFRRDGIYDSMSSACFLWTIEFVFIVIFFLHFSSRRIRQSINIACFWIGHAFFAALFLVVMLSKNSNERKNGKHNRNPLLGASLGLIIIIMTLYDLVYQSTLLSMLHSFSDWYLSSFCSSLSSFFSSSRIKANNKSPIFQKDEHEEC</sequence>
<feature type="transmembrane region" description="Helical" evidence="1">
    <location>
        <begin position="346"/>
        <end position="376"/>
    </location>
</feature>
<reference evidence="2" key="1">
    <citation type="submission" date="2021-01" db="EMBL/GenBank/DDBJ databases">
        <authorList>
            <person name="Corre E."/>
            <person name="Pelletier E."/>
            <person name="Niang G."/>
            <person name="Scheremetjew M."/>
            <person name="Finn R."/>
            <person name="Kale V."/>
            <person name="Holt S."/>
            <person name="Cochrane G."/>
            <person name="Meng A."/>
            <person name="Brown T."/>
            <person name="Cohen L."/>
        </authorList>
    </citation>
    <scope>NUCLEOTIDE SEQUENCE</scope>
    <source>
        <strain evidence="2">CCMP1510</strain>
    </source>
</reference>
<feature type="transmembrane region" description="Helical" evidence="1">
    <location>
        <begin position="396"/>
        <end position="417"/>
    </location>
</feature>
<keyword evidence="1" id="KW-0472">Membrane</keyword>
<keyword evidence="1" id="KW-1133">Transmembrane helix</keyword>
<evidence type="ECO:0000313" key="2">
    <source>
        <dbReference type="EMBL" id="CAE0363822.1"/>
    </source>
</evidence>
<feature type="transmembrane region" description="Helical" evidence="1">
    <location>
        <begin position="47"/>
        <end position="72"/>
    </location>
</feature>
<feature type="transmembrane region" description="Helical" evidence="1">
    <location>
        <begin position="464"/>
        <end position="483"/>
    </location>
</feature>
<gene>
    <name evidence="2" type="ORF">ALAG00032_LOCUS4563</name>
</gene>
<proteinExistence type="predicted"/>
<dbReference type="EMBL" id="HBIJ01006480">
    <property type="protein sequence ID" value="CAE0363822.1"/>
    <property type="molecule type" value="Transcribed_RNA"/>
</dbReference>
<organism evidence="2">
    <name type="scientific">Aureoumbra lagunensis</name>
    <dbReference type="NCBI Taxonomy" id="44058"/>
    <lineage>
        <taxon>Eukaryota</taxon>
        <taxon>Sar</taxon>
        <taxon>Stramenopiles</taxon>
        <taxon>Ochrophyta</taxon>
        <taxon>Pelagophyceae</taxon>
        <taxon>Pelagomonadales</taxon>
        <taxon>Aureoumbra</taxon>
    </lineage>
</organism>
<name>A0A7S3NIV6_9STRA</name>
<feature type="transmembrane region" description="Helical" evidence="1">
    <location>
        <begin position="429"/>
        <end position="448"/>
    </location>
</feature>
<dbReference type="Gene3D" id="2.40.300.10">
    <property type="entry name" value="Head decoration protein D"/>
    <property type="match status" value="1"/>
</dbReference>
<evidence type="ECO:0000256" key="1">
    <source>
        <dbReference type="SAM" id="Phobius"/>
    </source>
</evidence>
<dbReference type="AlphaFoldDB" id="A0A7S3NIV6"/>